<dbReference type="Proteomes" id="UP001204151">
    <property type="component" value="Unassembled WGS sequence"/>
</dbReference>
<proteinExistence type="predicted"/>
<accession>A0ABT1ZQ78</accession>
<dbReference type="RefSeq" id="WP_258816641.1">
    <property type="nucleotide sequence ID" value="NZ_JANUGW010000006.1"/>
</dbReference>
<name>A0ABT1ZQ78_9BURK</name>
<sequence>MKAFLRKTVRTMADWPGIGRLVRIGVAVIRLPEFRAAYDEAQRQRQMGLSLLVPQSGDAQAPASAGRFEAEQLPGLLQAISDINHRQIAHIGGHENLVRSVPVALRKLTRETVELRSQEQALAEQVDALAKRADAVDQLLGQIGNEARDAAARAGSAENGVNGLAESVSYLLGRVEFVRREVMFEMRYGARAATGDKDAVEPQIIATDKVEAARRTGLRLNLGCGHVALDGYINVDRRALPGVDVVADVDKLPFNEGEVAEICSAHLLEHFPLEQLRRELLPYWISLLGPEGKFRAIVPDGAAMARAFVAQEYDFENFRQVTFGGQDYDGDFHFNMFSTDSMAKLLTEAGFKSVEVVAENRENGGCKEFEIVAYV</sequence>
<organism evidence="1 2">
    <name type="scientific">Massilia pinisoli</name>
    <dbReference type="NCBI Taxonomy" id="1772194"/>
    <lineage>
        <taxon>Bacteria</taxon>
        <taxon>Pseudomonadati</taxon>
        <taxon>Pseudomonadota</taxon>
        <taxon>Betaproteobacteria</taxon>
        <taxon>Burkholderiales</taxon>
        <taxon>Oxalobacteraceae</taxon>
        <taxon>Telluria group</taxon>
        <taxon>Massilia</taxon>
    </lineage>
</organism>
<evidence type="ECO:0000313" key="2">
    <source>
        <dbReference type="Proteomes" id="UP001204151"/>
    </source>
</evidence>
<comment type="caution">
    <text evidence="1">The sequence shown here is derived from an EMBL/GenBank/DDBJ whole genome shotgun (WGS) entry which is preliminary data.</text>
</comment>
<protein>
    <recommendedName>
        <fullName evidence="3">Methyltransferase type 11 domain-containing protein</fullName>
    </recommendedName>
</protein>
<dbReference type="EMBL" id="JANUGW010000006">
    <property type="protein sequence ID" value="MCS0582070.1"/>
    <property type="molecule type" value="Genomic_DNA"/>
</dbReference>
<gene>
    <name evidence="1" type="ORF">NX784_10750</name>
</gene>
<dbReference type="InterPro" id="IPR029063">
    <property type="entry name" value="SAM-dependent_MTases_sf"/>
</dbReference>
<dbReference type="Gene3D" id="3.40.50.150">
    <property type="entry name" value="Vaccinia Virus protein VP39"/>
    <property type="match status" value="1"/>
</dbReference>
<evidence type="ECO:0000313" key="1">
    <source>
        <dbReference type="EMBL" id="MCS0582070.1"/>
    </source>
</evidence>
<reference evidence="1 2" key="1">
    <citation type="submission" date="2022-08" db="EMBL/GenBank/DDBJ databases">
        <title>Reclassification of Massilia species as members of the genera Telluria, Duganella, Pseudoduganella, Mokoshia gen. nov. and Zemynaea gen. nov. using orthogonal and non-orthogonal genome-based approaches.</title>
        <authorList>
            <person name="Bowman J.P."/>
        </authorList>
    </citation>
    <scope>NUCLEOTIDE SEQUENCE [LARGE SCALE GENOMIC DNA]</scope>
    <source>
        <strain evidence="1 2">JCM 31316</strain>
    </source>
</reference>
<evidence type="ECO:0008006" key="3">
    <source>
        <dbReference type="Google" id="ProtNLM"/>
    </source>
</evidence>
<keyword evidence="2" id="KW-1185">Reference proteome</keyword>
<dbReference type="SUPFAM" id="SSF53335">
    <property type="entry name" value="S-adenosyl-L-methionine-dependent methyltransferases"/>
    <property type="match status" value="1"/>
</dbReference>